<gene>
    <name evidence="3" type="ORF">V2H45_17345</name>
</gene>
<sequence>MDVQSDEAIAAYVRDACDTLSHPVGTCKMGTDPMAVVDPELRVHGIDGLRVVDASIMQTLTTRNTNAPTIVIGEKAADLIRKSSGFN</sequence>
<dbReference type="EMBL" id="JAZBJZ010000081">
    <property type="protein sequence ID" value="MEE3718509.1"/>
    <property type="molecule type" value="Genomic_DNA"/>
</dbReference>
<dbReference type="InterPro" id="IPR012132">
    <property type="entry name" value="GMC_OxRdtase"/>
</dbReference>
<comment type="caution">
    <text evidence="3">The sequence shown here is derived from an EMBL/GenBank/DDBJ whole genome shotgun (WGS) entry which is preliminary data.</text>
</comment>
<evidence type="ECO:0000256" key="1">
    <source>
        <dbReference type="ARBA" id="ARBA00010790"/>
    </source>
</evidence>
<dbReference type="InterPro" id="IPR007867">
    <property type="entry name" value="GMC_OxRtase_C"/>
</dbReference>
<evidence type="ECO:0000313" key="3">
    <source>
        <dbReference type="EMBL" id="MEE3718509.1"/>
    </source>
</evidence>
<dbReference type="PANTHER" id="PTHR11552:SF147">
    <property type="entry name" value="CHOLINE DEHYDROGENASE, MITOCHONDRIAL"/>
    <property type="match status" value="1"/>
</dbReference>
<reference evidence="3" key="1">
    <citation type="submission" date="2024-01" db="EMBL/GenBank/DDBJ databases">
        <title>Bank of Algae and Cyanobacteria of the Azores (BACA) strain genomes.</title>
        <authorList>
            <person name="Luz R."/>
            <person name="Cordeiro R."/>
            <person name="Fonseca A."/>
            <person name="Goncalves V."/>
        </authorList>
    </citation>
    <scope>NUCLEOTIDE SEQUENCE</scope>
    <source>
        <strain evidence="3">BACA0141</strain>
    </source>
</reference>
<evidence type="ECO:0000259" key="2">
    <source>
        <dbReference type="Pfam" id="PF05199"/>
    </source>
</evidence>
<dbReference type="Gene3D" id="3.30.410.40">
    <property type="match status" value="1"/>
</dbReference>
<accession>A0AAW9PTG1</accession>
<dbReference type="SUPFAM" id="SSF51905">
    <property type="entry name" value="FAD/NAD(P)-binding domain"/>
    <property type="match status" value="1"/>
</dbReference>
<dbReference type="AlphaFoldDB" id="A0AAW9PTG1"/>
<keyword evidence="4" id="KW-1185">Reference proteome</keyword>
<dbReference type="GO" id="GO:0016614">
    <property type="term" value="F:oxidoreductase activity, acting on CH-OH group of donors"/>
    <property type="evidence" value="ECO:0007669"/>
    <property type="project" value="InterPro"/>
</dbReference>
<protein>
    <submittedName>
        <fullName evidence="3">GMC oxidoreductase</fullName>
    </submittedName>
</protein>
<dbReference type="Pfam" id="PF05199">
    <property type="entry name" value="GMC_oxred_C"/>
    <property type="match status" value="1"/>
</dbReference>
<dbReference type="InterPro" id="IPR036188">
    <property type="entry name" value="FAD/NAD-bd_sf"/>
</dbReference>
<organism evidence="3 4">
    <name type="scientific">Tumidithrix elongata BACA0141</name>
    <dbReference type="NCBI Taxonomy" id="2716417"/>
    <lineage>
        <taxon>Bacteria</taxon>
        <taxon>Bacillati</taxon>
        <taxon>Cyanobacteriota</taxon>
        <taxon>Cyanophyceae</taxon>
        <taxon>Pseudanabaenales</taxon>
        <taxon>Pseudanabaenaceae</taxon>
        <taxon>Tumidithrix</taxon>
        <taxon>Tumidithrix elongata</taxon>
    </lineage>
</organism>
<dbReference type="Proteomes" id="UP001333818">
    <property type="component" value="Unassembled WGS sequence"/>
</dbReference>
<dbReference type="Gene3D" id="3.50.50.60">
    <property type="entry name" value="FAD/NAD(P)-binding domain"/>
    <property type="match status" value="1"/>
</dbReference>
<proteinExistence type="inferred from homology"/>
<comment type="similarity">
    <text evidence="1">Belongs to the GMC oxidoreductase family.</text>
</comment>
<dbReference type="GO" id="GO:0050660">
    <property type="term" value="F:flavin adenine dinucleotide binding"/>
    <property type="evidence" value="ECO:0007669"/>
    <property type="project" value="InterPro"/>
</dbReference>
<evidence type="ECO:0000313" key="4">
    <source>
        <dbReference type="Proteomes" id="UP001333818"/>
    </source>
</evidence>
<feature type="domain" description="Glucose-methanol-choline oxidoreductase C-terminal" evidence="2">
    <location>
        <begin position="2"/>
        <end position="73"/>
    </location>
</feature>
<dbReference type="PANTHER" id="PTHR11552">
    <property type="entry name" value="GLUCOSE-METHANOL-CHOLINE GMC OXIDOREDUCTASE"/>
    <property type="match status" value="1"/>
</dbReference>
<name>A0AAW9PTG1_9CYAN</name>